<proteinExistence type="predicted"/>
<gene>
    <name evidence="1" type="ORF">DPMN_146279</name>
</gene>
<evidence type="ECO:0000313" key="1">
    <source>
        <dbReference type="EMBL" id="KAH3792780.1"/>
    </source>
</evidence>
<reference evidence="1" key="1">
    <citation type="journal article" date="2019" name="bioRxiv">
        <title>The Genome of the Zebra Mussel, Dreissena polymorpha: A Resource for Invasive Species Research.</title>
        <authorList>
            <person name="McCartney M.A."/>
            <person name="Auch B."/>
            <person name="Kono T."/>
            <person name="Mallez S."/>
            <person name="Zhang Y."/>
            <person name="Obille A."/>
            <person name="Becker A."/>
            <person name="Abrahante J.E."/>
            <person name="Garbe J."/>
            <person name="Badalamenti J.P."/>
            <person name="Herman A."/>
            <person name="Mangelson H."/>
            <person name="Liachko I."/>
            <person name="Sullivan S."/>
            <person name="Sone E.D."/>
            <person name="Koren S."/>
            <person name="Silverstein K.A.T."/>
            <person name="Beckman K.B."/>
            <person name="Gohl D.M."/>
        </authorList>
    </citation>
    <scope>NUCLEOTIDE SEQUENCE</scope>
    <source>
        <strain evidence="1">Duluth1</strain>
        <tissue evidence="1">Whole animal</tissue>
    </source>
</reference>
<dbReference type="EMBL" id="JAIWYP010000007">
    <property type="protein sequence ID" value="KAH3792780.1"/>
    <property type="molecule type" value="Genomic_DNA"/>
</dbReference>
<reference evidence="1" key="2">
    <citation type="submission" date="2020-11" db="EMBL/GenBank/DDBJ databases">
        <authorList>
            <person name="McCartney M.A."/>
            <person name="Auch B."/>
            <person name="Kono T."/>
            <person name="Mallez S."/>
            <person name="Becker A."/>
            <person name="Gohl D.M."/>
            <person name="Silverstein K.A.T."/>
            <person name="Koren S."/>
            <person name="Bechman K.B."/>
            <person name="Herman A."/>
            <person name="Abrahante J.E."/>
            <person name="Garbe J."/>
        </authorList>
    </citation>
    <scope>NUCLEOTIDE SEQUENCE</scope>
    <source>
        <strain evidence="1">Duluth1</strain>
        <tissue evidence="1">Whole animal</tissue>
    </source>
</reference>
<evidence type="ECO:0000313" key="2">
    <source>
        <dbReference type="Proteomes" id="UP000828390"/>
    </source>
</evidence>
<dbReference type="AlphaFoldDB" id="A0A9D4FA14"/>
<accession>A0A9D4FA14</accession>
<protein>
    <submittedName>
        <fullName evidence="1">Uncharacterized protein</fullName>
    </submittedName>
</protein>
<keyword evidence="2" id="KW-1185">Reference proteome</keyword>
<dbReference type="Proteomes" id="UP000828390">
    <property type="component" value="Unassembled WGS sequence"/>
</dbReference>
<name>A0A9D4FA14_DREPO</name>
<comment type="caution">
    <text evidence="1">The sequence shown here is derived from an EMBL/GenBank/DDBJ whole genome shotgun (WGS) entry which is preliminary data.</text>
</comment>
<sequence length="109" mass="12040">MEYMQTSMIDLGMDDVHLCMNMQLFAVTKQVSWHHLERFKNVVVHPGQSFLSCIGKLMKGSSLECYVDAAYGGLTGICNGKAWVKSIRAYRGVAVAHLKNSMATGPKSL</sequence>
<organism evidence="1 2">
    <name type="scientific">Dreissena polymorpha</name>
    <name type="common">Zebra mussel</name>
    <name type="synonym">Mytilus polymorpha</name>
    <dbReference type="NCBI Taxonomy" id="45954"/>
    <lineage>
        <taxon>Eukaryota</taxon>
        <taxon>Metazoa</taxon>
        <taxon>Spiralia</taxon>
        <taxon>Lophotrochozoa</taxon>
        <taxon>Mollusca</taxon>
        <taxon>Bivalvia</taxon>
        <taxon>Autobranchia</taxon>
        <taxon>Heteroconchia</taxon>
        <taxon>Euheterodonta</taxon>
        <taxon>Imparidentia</taxon>
        <taxon>Neoheterodontei</taxon>
        <taxon>Myida</taxon>
        <taxon>Dreissenoidea</taxon>
        <taxon>Dreissenidae</taxon>
        <taxon>Dreissena</taxon>
    </lineage>
</organism>